<proteinExistence type="predicted"/>
<sequence length="91" mass="10419">MKIECDPDKRAMTLEHRGLDRAQTGEIFDGATLTIADERKDYGEERFITIGRLRGRMVVVVWTARGVARRIISLRKANDREQALYGLRLDG</sequence>
<dbReference type="AlphaFoldDB" id="A0A6N8DMR5"/>
<evidence type="ECO:0000313" key="1">
    <source>
        <dbReference type="EMBL" id="MTV30503.1"/>
    </source>
</evidence>
<accession>A0A6N8DMR5</accession>
<dbReference type="Pfam" id="PF04365">
    <property type="entry name" value="BrnT_toxin"/>
    <property type="match status" value="1"/>
</dbReference>
<organism evidence="1 2">
    <name type="scientific">Rhodoblastus acidophilus</name>
    <name type="common">Rhodopseudomonas acidophila</name>
    <dbReference type="NCBI Taxonomy" id="1074"/>
    <lineage>
        <taxon>Bacteria</taxon>
        <taxon>Pseudomonadati</taxon>
        <taxon>Pseudomonadota</taxon>
        <taxon>Alphaproteobacteria</taxon>
        <taxon>Hyphomicrobiales</taxon>
        <taxon>Rhodoblastaceae</taxon>
        <taxon>Rhodoblastus</taxon>
    </lineage>
</organism>
<gene>
    <name evidence="1" type="ORF">GJ654_05790</name>
</gene>
<dbReference type="Proteomes" id="UP000439113">
    <property type="component" value="Unassembled WGS sequence"/>
</dbReference>
<dbReference type="Gene3D" id="3.10.450.530">
    <property type="entry name" value="Ribonuclease toxin, BrnT, of type II toxin-antitoxin system"/>
    <property type="match status" value="1"/>
</dbReference>
<evidence type="ECO:0000313" key="2">
    <source>
        <dbReference type="Proteomes" id="UP000439113"/>
    </source>
</evidence>
<dbReference type="InterPro" id="IPR007460">
    <property type="entry name" value="BrnT_toxin"/>
</dbReference>
<dbReference type="EMBL" id="WNKS01000003">
    <property type="protein sequence ID" value="MTV30503.1"/>
    <property type="molecule type" value="Genomic_DNA"/>
</dbReference>
<comment type="caution">
    <text evidence="1">The sequence shown here is derived from an EMBL/GenBank/DDBJ whole genome shotgun (WGS) entry which is preliminary data.</text>
</comment>
<dbReference type="InterPro" id="IPR038573">
    <property type="entry name" value="BrnT_sf"/>
</dbReference>
<dbReference type="OrthoDB" id="839663at2"/>
<reference evidence="1 2" key="1">
    <citation type="submission" date="2019-11" db="EMBL/GenBank/DDBJ databases">
        <title>Whole-genome sequence of a Rhodoblastus acidophilus DSM 142.</title>
        <authorList>
            <person name="Kyndt J.A."/>
            <person name="Meyer T.E."/>
        </authorList>
    </citation>
    <scope>NUCLEOTIDE SEQUENCE [LARGE SCALE GENOMIC DNA]</scope>
    <source>
        <strain evidence="1 2">DSM 142</strain>
    </source>
</reference>
<name>A0A6N8DMR5_RHOAC</name>
<protein>
    <submittedName>
        <fullName evidence="1">BrnT family toxin</fullName>
    </submittedName>
</protein>